<evidence type="ECO:0000313" key="1">
    <source>
        <dbReference type="EMBL" id="KAH7027193.1"/>
    </source>
</evidence>
<keyword evidence="2" id="KW-1185">Reference proteome</keyword>
<gene>
    <name evidence="1" type="ORF">B0I36DRAFT_364435</name>
</gene>
<dbReference type="RefSeq" id="XP_046009992.1">
    <property type="nucleotide sequence ID" value="XM_046158964.1"/>
</dbReference>
<comment type="caution">
    <text evidence="1">The sequence shown here is derived from an EMBL/GenBank/DDBJ whole genome shotgun (WGS) entry which is preliminary data.</text>
</comment>
<evidence type="ECO:0000313" key="2">
    <source>
        <dbReference type="Proteomes" id="UP000756346"/>
    </source>
</evidence>
<organism evidence="1 2">
    <name type="scientific">Microdochium trichocladiopsis</name>
    <dbReference type="NCBI Taxonomy" id="1682393"/>
    <lineage>
        <taxon>Eukaryota</taxon>
        <taxon>Fungi</taxon>
        <taxon>Dikarya</taxon>
        <taxon>Ascomycota</taxon>
        <taxon>Pezizomycotina</taxon>
        <taxon>Sordariomycetes</taxon>
        <taxon>Xylariomycetidae</taxon>
        <taxon>Xylariales</taxon>
        <taxon>Microdochiaceae</taxon>
        <taxon>Microdochium</taxon>
    </lineage>
</organism>
<dbReference type="PANTHER" id="PTHR37535">
    <property type="entry name" value="FLUG DOMAIN PROTEIN"/>
    <property type="match status" value="1"/>
</dbReference>
<proteinExistence type="predicted"/>
<dbReference type="EMBL" id="JAGTJQ010000007">
    <property type="protein sequence ID" value="KAH7027193.1"/>
    <property type="molecule type" value="Genomic_DNA"/>
</dbReference>
<sequence>MFLQWYVKNSERWEVCLGPEDRQWKRVVKSAITIDEIWKRLVVGADETVLLKKRKSDRENRGKWRLAFKEKDKTGPVADISRWIAGPMAEKYKLTLEQTFVKQQATAEDIAVWLITLWTRSGDIDISPAKRVAFHVYVLLAGITGFRNSSLFGLPYSQVRFSLVRDPDDRRNSRLVAHILIIHSKRIQRNQDNKIEFSITFVPCRVFCLLSQLVARAIADDAFEAGY</sequence>
<name>A0A9P8XZV4_9PEZI</name>
<dbReference type="PANTHER" id="PTHR37535:SF4">
    <property type="entry name" value="FLUG DOMAIN-CONTAINING PROTEIN"/>
    <property type="match status" value="1"/>
</dbReference>
<dbReference type="Pfam" id="PF11917">
    <property type="entry name" value="DUF3435"/>
    <property type="match status" value="1"/>
</dbReference>
<dbReference type="Proteomes" id="UP000756346">
    <property type="component" value="Unassembled WGS sequence"/>
</dbReference>
<reference evidence="1" key="1">
    <citation type="journal article" date="2021" name="Nat. Commun.">
        <title>Genetic determinants of endophytism in the Arabidopsis root mycobiome.</title>
        <authorList>
            <person name="Mesny F."/>
            <person name="Miyauchi S."/>
            <person name="Thiergart T."/>
            <person name="Pickel B."/>
            <person name="Atanasova L."/>
            <person name="Karlsson M."/>
            <person name="Huettel B."/>
            <person name="Barry K.W."/>
            <person name="Haridas S."/>
            <person name="Chen C."/>
            <person name="Bauer D."/>
            <person name="Andreopoulos W."/>
            <person name="Pangilinan J."/>
            <person name="LaButti K."/>
            <person name="Riley R."/>
            <person name="Lipzen A."/>
            <person name="Clum A."/>
            <person name="Drula E."/>
            <person name="Henrissat B."/>
            <person name="Kohler A."/>
            <person name="Grigoriev I.V."/>
            <person name="Martin F.M."/>
            <person name="Hacquard S."/>
        </authorList>
    </citation>
    <scope>NUCLEOTIDE SEQUENCE</scope>
    <source>
        <strain evidence="1">MPI-CAGE-CH-0230</strain>
    </source>
</reference>
<dbReference type="AlphaFoldDB" id="A0A9P8XZV4"/>
<dbReference type="OrthoDB" id="4636430at2759"/>
<dbReference type="GeneID" id="70188510"/>
<accession>A0A9P8XZV4</accession>
<protein>
    <submittedName>
        <fullName evidence="1">Uncharacterized protein</fullName>
    </submittedName>
</protein>
<dbReference type="InterPro" id="IPR021842">
    <property type="entry name" value="DUF3435"/>
</dbReference>